<dbReference type="SUPFAM" id="SSF53474">
    <property type="entry name" value="alpha/beta-Hydrolases"/>
    <property type="match status" value="1"/>
</dbReference>
<name>A0A2H9T6T2_9ZZZZ</name>
<dbReference type="CDD" id="cd00519">
    <property type="entry name" value="Lipase_3"/>
    <property type="match status" value="1"/>
</dbReference>
<dbReference type="EMBL" id="NSIT01000113">
    <property type="protein sequence ID" value="PJE78940.1"/>
    <property type="molecule type" value="Genomic_DNA"/>
</dbReference>
<dbReference type="PANTHER" id="PTHR45856">
    <property type="entry name" value="ALPHA/BETA-HYDROLASES SUPERFAMILY PROTEIN"/>
    <property type="match status" value="1"/>
</dbReference>
<comment type="caution">
    <text evidence="2">The sequence shown here is derived from an EMBL/GenBank/DDBJ whole genome shotgun (WGS) entry which is preliminary data.</text>
</comment>
<dbReference type="InterPro" id="IPR051218">
    <property type="entry name" value="Sec_MonoDiacylglyc_Lipase"/>
</dbReference>
<dbReference type="Gene3D" id="3.40.50.1820">
    <property type="entry name" value="alpha/beta hydrolase"/>
    <property type="match status" value="1"/>
</dbReference>
<dbReference type="Pfam" id="PF01764">
    <property type="entry name" value="Lipase_3"/>
    <property type="match status" value="1"/>
</dbReference>
<dbReference type="InterPro" id="IPR002921">
    <property type="entry name" value="Fungal_lipase-type"/>
</dbReference>
<evidence type="ECO:0000259" key="1">
    <source>
        <dbReference type="Pfam" id="PF01764"/>
    </source>
</evidence>
<feature type="domain" description="Fungal lipase-type" evidence="1">
    <location>
        <begin position="157"/>
        <end position="310"/>
    </location>
</feature>
<organism evidence="2">
    <name type="scientific">invertebrate metagenome</name>
    <dbReference type="NCBI Taxonomy" id="1711999"/>
    <lineage>
        <taxon>unclassified sequences</taxon>
        <taxon>metagenomes</taxon>
        <taxon>organismal metagenomes</taxon>
    </lineage>
</organism>
<reference evidence="2" key="1">
    <citation type="journal article" date="2017" name="Appl. Environ. Microbiol.">
        <title>Molecular characterization of an Endozoicomonas-like organism causing infection in king scallop Pecten maximus L.</title>
        <authorList>
            <person name="Cano I."/>
            <person name="van Aerle R."/>
            <person name="Ross S."/>
            <person name="Verner-Jeffreys D.W."/>
            <person name="Paley R.K."/>
            <person name="Rimmer G."/>
            <person name="Ryder D."/>
            <person name="Hooper P."/>
            <person name="Stone D."/>
            <person name="Feist S.W."/>
        </authorList>
    </citation>
    <scope>NUCLEOTIDE SEQUENCE</scope>
</reference>
<evidence type="ECO:0000313" key="2">
    <source>
        <dbReference type="EMBL" id="PJE78940.1"/>
    </source>
</evidence>
<dbReference type="AlphaFoldDB" id="A0A2H9T6T2"/>
<accession>A0A2H9T6T2</accession>
<protein>
    <recommendedName>
        <fullName evidence="1">Fungal lipase-type domain-containing protein</fullName>
    </recommendedName>
</protein>
<dbReference type="PANTHER" id="PTHR45856:SF24">
    <property type="entry name" value="FUNGAL LIPASE-LIKE DOMAIN-CONTAINING PROTEIN"/>
    <property type="match status" value="1"/>
</dbReference>
<proteinExistence type="predicted"/>
<dbReference type="InterPro" id="IPR029058">
    <property type="entry name" value="AB_hydrolase_fold"/>
</dbReference>
<sequence length="438" mass="48798">MDRLNNQFLRICSVVTLCFISIKGQAITDISDDETVSFPDVSVEEALREDQRIVAQEQKSTRLHPGLHPSRIDTIARFAVMAYSSVRTFEAFLPYAEAGWRFDFFMGSSGIREIGQETDHLSGFVAFRKKKPEQTDSETDLSYPKEPIDTATTHEMVIAFHGTESFSDSLTDAHITKVSADEIGLPGKVHHGFLRSGLATVDELDTIVEHFLNKARITKESVDFIFTGHSLGGALPNITAPALAHLWGWSRELESEADAQDPLIDNVFIVSMGAPRVFNALAAHYAERLIGKQNIIRLVAYPDIVSSIPYGWMGFKHAGTYIEIPSTEQIRNNKTQTGFFAKLGHGFGSMIKLLANSSETLSYLINNSLLDLPGMLELLFDPKQSLLLTLHNSTFYQENAPQAYTRFYNNSGSSSLRDCFHALKKSSVDYSRPDQACQ</sequence>
<gene>
    <name evidence="2" type="ORF">CI610_02104</name>
</gene>
<dbReference type="GO" id="GO:0006629">
    <property type="term" value="P:lipid metabolic process"/>
    <property type="evidence" value="ECO:0007669"/>
    <property type="project" value="InterPro"/>
</dbReference>